<comment type="caution">
    <text evidence="2">The sequence shown here is derived from an EMBL/GenBank/DDBJ whole genome shotgun (WGS) entry which is preliminary data.</text>
</comment>
<protein>
    <submittedName>
        <fullName evidence="2">Hst3 protein</fullName>
    </submittedName>
</protein>
<evidence type="ECO:0000256" key="1">
    <source>
        <dbReference type="SAM" id="MobiDB-lite"/>
    </source>
</evidence>
<feature type="region of interest" description="Disordered" evidence="1">
    <location>
        <begin position="131"/>
        <end position="153"/>
    </location>
</feature>
<accession>A0A8H6U8L7</accession>
<dbReference type="EMBL" id="WIGM01000021">
    <property type="protein sequence ID" value="KAF6844256.1"/>
    <property type="molecule type" value="Genomic_DNA"/>
</dbReference>
<reference evidence="2" key="1">
    <citation type="journal article" date="2020" name="Phytopathology">
        <title>Genome Sequence Resources of Colletotrichum truncatum, C. plurivorum, C. musicola, and C. sojae: Four Species Pathogenic to Soybean (Glycine max).</title>
        <authorList>
            <person name="Rogerio F."/>
            <person name="Boufleur T.R."/>
            <person name="Ciampi-Guillardi M."/>
            <person name="Sukno S.A."/>
            <person name="Thon M.R."/>
            <person name="Massola Junior N.S."/>
            <person name="Baroncelli R."/>
        </authorList>
    </citation>
    <scope>NUCLEOTIDE SEQUENCE</scope>
    <source>
        <strain evidence="2">LFN0074</strain>
    </source>
</reference>
<gene>
    <name evidence="2" type="ORF">CMUS01_01311</name>
</gene>
<dbReference type="Proteomes" id="UP000639643">
    <property type="component" value="Unassembled WGS sequence"/>
</dbReference>
<organism evidence="2 3">
    <name type="scientific">Colletotrichum musicola</name>
    <dbReference type="NCBI Taxonomy" id="2175873"/>
    <lineage>
        <taxon>Eukaryota</taxon>
        <taxon>Fungi</taxon>
        <taxon>Dikarya</taxon>
        <taxon>Ascomycota</taxon>
        <taxon>Pezizomycotina</taxon>
        <taxon>Sordariomycetes</taxon>
        <taxon>Hypocreomycetidae</taxon>
        <taxon>Glomerellales</taxon>
        <taxon>Glomerellaceae</taxon>
        <taxon>Colletotrichum</taxon>
        <taxon>Colletotrichum orchidearum species complex</taxon>
    </lineage>
</organism>
<dbReference type="AlphaFoldDB" id="A0A8H6U8L7"/>
<proteinExistence type="predicted"/>
<name>A0A8H6U8L7_9PEZI</name>
<evidence type="ECO:0000313" key="2">
    <source>
        <dbReference type="EMBL" id="KAF6844256.1"/>
    </source>
</evidence>
<sequence>MNHPPPLMNYPAPPTNPQAPMMVLPGPTMILPGPMMILPGATMIPSGPTKASPNLAATQNPAVPQNTAATHLFTDSIFQIKPTQTETQGPKPNATPPKVQKFRLRLGVDENSVAWHVWNIRQHLRRITSPPDSTAPVVHSVANPKSKPGRPRKLMQTPLPYPTFLQSTFPQPTLSQPTPIAHVGGVTMDVPSVDSTEDRKPEGGMVVGDDVVMEDVGNVSEVSIWQAVKQNPRNRKRKKIDGVEVSLPGKNRSAVDKMPPRPRAKATQTPETIDRSPVVPPAVLPDSDMPLAPVDMPSSTPPPMRSIPMPSAPHAKPPTLEPDHSTRGPLSDVPPNPRPGMQQRSDQPGFSCDAVIRKLLEATDWTPPRMEHLSFINSEEQEAAMALENLRKGGM</sequence>
<feature type="region of interest" description="Disordered" evidence="1">
    <location>
        <begin position="230"/>
        <end position="349"/>
    </location>
</feature>
<evidence type="ECO:0000313" key="3">
    <source>
        <dbReference type="Proteomes" id="UP000639643"/>
    </source>
</evidence>
<keyword evidence="3" id="KW-1185">Reference proteome</keyword>